<dbReference type="Gene3D" id="1.10.287.110">
    <property type="entry name" value="DnaJ domain"/>
    <property type="match status" value="1"/>
</dbReference>
<dbReference type="AlphaFoldDB" id="A0A7S2Y545"/>
<feature type="region of interest" description="Disordered" evidence="1">
    <location>
        <begin position="230"/>
        <end position="281"/>
    </location>
</feature>
<dbReference type="InterPro" id="IPR001623">
    <property type="entry name" value="DnaJ_domain"/>
</dbReference>
<dbReference type="Pfam" id="PF00226">
    <property type="entry name" value="DnaJ"/>
    <property type="match status" value="1"/>
</dbReference>
<feature type="compositionally biased region" description="Basic residues" evidence="1">
    <location>
        <begin position="242"/>
        <end position="253"/>
    </location>
</feature>
<dbReference type="PANTHER" id="PTHR44144">
    <property type="entry name" value="DNAJ HOMOLOG SUBFAMILY C MEMBER 9"/>
    <property type="match status" value="1"/>
</dbReference>
<dbReference type="GO" id="GO:0005737">
    <property type="term" value="C:cytoplasm"/>
    <property type="evidence" value="ECO:0007669"/>
    <property type="project" value="TreeGrafter"/>
</dbReference>
<dbReference type="PANTHER" id="PTHR44144:SF1">
    <property type="entry name" value="DNAJ HOMOLOG SUBFAMILY C MEMBER 9"/>
    <property type="match status" value="1"/>
</dbReference>
<evidence type="ECO:0000256" key="1">
    <source>
        <dbReference type="SAM" id="MobiDB-lite"/>
    </source>
</evidence>
<dbReference type="SMART" id="SM00271">
    <property type="entry name" value="DnaJ"/>
    <property type="match status" value="1"/>
</dbReference>
<dbReference type="Pfam" id="PF23302">
    <property type="entry name" value="HTH_DNAJC9"/>
    <property type="match status" value="1"/>
</dbReference>
<dbReference type="PROSITE" id="PS00636">
    <property type="entry name" value="DNAJ_1"/>
    <property type="match status" value="1"/>
</dbReference>
<feature type="domain" description="J" evidence="2">
    <location>
        <begin position="14"/>
        <end position="79"/>
    </location>
</feature>
<dbReference type="PROSITE" id="PS50076">
    <property type="entry name" value="DNAJ_2"/>
    <property type="match status" value="1"/>
</dbReference>
<dbReference type="InterPro" id="IPR052594">
    <property type="entry name" value="J_domain-containing_protein"/>
</dbReference>
<reference evidence="3" key="1">
    <citation type="submission" date="2021-01" db="EMBL/GenBank/DDBJ databases">
        <authorList>
            <person name="Corre E."/>
            <person name="Pelletier E."/>
            <person name="Niang G."/>
            <person name="Scheremetjew M."/>
            <person name="Finn R."/>
            <person name="Kale V."/>
            <person name="Holt S."/>
            <person name="Cochrane G."/>
            <person name="Meng A."/>
            <person name="Brown T."/>
            <person name="Cohen L."/>
        </authorList>
    </citation>
    <scope>NUCLEOTIDE SEQUENCE</scope>
    <source>
        <strain evidence="3">CCMP1661</strain>
    </source>
</reference>
<feature type="compositionally biased region" description="Basic and acidic residues" evidence="1">
    <location>
        <begin position="254"/>
        <end position="270"/>
    </location>
</feature>
<dbReference type="EMBL" id="HBHR01024049">
    <property type="protein sequence ID" value="CAD9875499.1"/>
    <property type="molecule type" value="Transcribed_RNA"/>
</dbReference>
<dbReference type="PRINTS" id="PR00625">
    <property type="entry name" value="JDOMAIN"/>
</dbReference>
<feature type="compositionally biased region" description="Basic residues" evidence="1">
    <location>
        <begin position="175"/>
        <end position="192"/>
    </location>
</feature>
<proteinExistence type="predicted"/>
<dbReference type="GO" id="GO:0031072">
    <property type="term" value="F:heat shock protein binding"/>
    <property type="evidence" value="ECO:0007669"/>
    <property type="project" value="TreeGrafter"/>
</dbReference>
<sequence>MQDQIQSMFGHELSLYDILGVPPTASASQIKKAYFKAALKCHPDKCPGDEAAKNRFQALSSVHAVLSNPDLRSIYDETGEIGDDSENMGGMNGDDGWSDYWRMLFPRVTTAGISSFQQKYQGSDEERADVIAAYNDFNGDIMAVIDNVMLASSDDEDRFQAIIDYAIDSGEIAKKRKKTPKSQKARAQRKKKAEQEAKEAEEMLAEIMRKRHQENLSIVSHRRQQFTSMIDSLEEKYSSKEKKTKKKSGKNRQKHQEFEEPNEDEFKSIQERLMNNRNAGR</sequence>
<dbReference type="GO" id="GO:0005634">
    <property type="term" value="C:nucleus"/>
    <property type="evidence" value="ECO:0007669"/>
    <property type="project" value="TreeGrafter"/>
</dbReference>
<organism evidence="3">
    <name type="scientific">Fibrocapsa japonica</name>
    <dbReference type="NCBI Taxonomy" id="94617"/>
    <lineage>
        <taxon>Eukaryota</taxon>
        <taxon>Sar</taxon>
        <taxon>Stramenopiles</taxon>
        <taxon>Ochrophyta</taxon>
        <taxon>Raphidophyceae</taxon>
        <taxon>Chattonellales</taxon>
        <taxon>Chattonellaceae</taxon>
        <taxon>Fibrocapsa</taxon>
    </lineage>
</organism>
<accession>A0A7S2Y545</accession>
<gene>
    <name evidence="3" type="ORF">FJAP1339_LOCUS12381</name>
</gene>
<name>A0A7S2Y545_9STRA</name>
<evidence type="ECO:0000259" key="2">
    <source>
        <dbReference type="PROSITE" id="PS50076"/>
    </source>
</evidence>
<evidence type="ECO:0000313" key="3">
    <source>
        <dbReference type="EMBL" id="CAD9875499.1"/>
    </source>
</evidence>
<feature type="region of interest" description="Disordered" evidence="1">
    <location>
        <begin position="175"/>
        <end position="198"/>
    </location>
</feature>
<dbReference type="SUPFAM" id="SSF46565">
    <property type="entry name" value="Chaperone J-domain"/>
    <property type="match status" value="1"/>
</dbReference>
<dbReference type="InterPro" id="IPR056453">
    <property type="entry name" value="HTH_DNAJC9"/>
</dbReference>
<dbReference type="CDD" id="cd06257">
    <property type="entry name" value="DnaJ"/>
    <property type="match status" value="1"/>
</dbReference>
<dbReference type="InterPro" id="IPR036869">
    <property type="entry name" value="J_dom_sf"/>
</dbReference>
<dbReference type="InterPro" id="IPR018253">
    <property type="entry name" value="DnaJ_domain_CS"/>
</dbReference>
<protein>
    <recommendedName>
        <fullName evidence="2">J domain-containing protein</fullName>
    </recommendedName>
</protein>